<dbReference type="Pfam" id="PF00700">
    <property type="entry name" value="Flagellin_C"/>
    <property type="match status" value="1"/>
</dbReference>
<dbReference type="InterPro" id="IPR001492">
    <property type="entry name" value="Flagellin"/>
</dbReference>
<comment type="subcellular location">
    <subcellularLocation>
        <location evidence="1">Bacterial flagellum</location>
    </subcellularLocation>
</comment>
<evidence type="ECO:0000256" key="2">
    <source>
        <dbReference type="ARBA" id="ARBA00005709"/>
    </source>
</evidence>
<dbReference type="SUPFAM" id="SSF64518">
    <property type="entry name" value="Phase 1 flagellin"/>
    <property type="match status" value="1"/>
</dbReference>
<keyword evidence="5" id="KW-0969">Cilium</keyword>
<comment type="similarity">
    <text evidence="2">Belongs to the bacterial flagellin family.</text>
</comment>
<reference evidence="5" key="1">
    <citation type="submission" date="2021-04" db="EMBL/GenBank/DDBJ databases">
        <title>Draft genome assembly of strain Phenylobacterium sp. 20VBR1 using MiniION and Illumina platforms.</title>
        <authorList>
            <person name="Thomas F.A."/>
            <person name="Krishnan K.P."/>
            <person name="Sinha R.K."/>
        </authorList>
    </citation>
    <scope>NUCLEOTIDE SEQUENCE</scope>
    <source>
        <strain evidence="5">20VBR1</strain>
    </source>
</reference>
<dbReference type="PANTHER" id="PTHR42792:SF1">
    <property type="entry name" value="FLAGELLAR HOOK-ASSOCIATED PROTEIN 3"/>
    <property type="match status" value="1"/>
</dbReference>
<evidence type="ECO:0000256" key="1">
    <source>
        <dbReference type="ARBA" id="ARBA00004365"/>
    </source>
</evidence>
<evidence type="ECO:0000259" key="4">
    <source>
        <dbReference type="Pfam" id="PF00700"/>
    </source>
</evidence>
<dbReference type="InterPro" id="IPR046358">
    <property type="entry name" value="Flagellin_C"/>
</dbReference>
<evidence type="ECO:0000313" key="6">
    <source>
        <dbReference type="Proteomes" id="UP000622580"/>
    </source>
</evidence>
<comment type="caution">
    <text evidence="5">The sequence shown here is derived from an EMBL/GenBank/DDBJ whole genome shotgun (WGS) entry which is preliminary data.</text>
</comment>
<dbReference type="EMBL" id="JAGSGD010000001">
    <property type="protein sequence ID" value="MBR7620744.1"/>
    <property type="molecule type" value="Genomic_DNA"/>
</dbReference>
<keyword evidence="6" id="KW-1185">Reference proteome</keyword>
<keyword evidence="5" id="KW-0282">Flagellum</keyword>
<evidence type="ECO:0000256" key="3">
    <source>
        <dbReference type="ARBA" id="ARBA00023143"/>
    </source>
</evidence>
<dbReference type="RefSeq" id="WP_215341469.1">
    <property type="nucleotide sequence ID" value="NZ_JAGSGD010000001.1"/>
</dbReference>
<dbReference type="GO" id="GO:0005198">
    <property type="term" value="F:structural molecule activity"/>
    <property type="evidence" value="ECO:0007669"/>
    <property type="project" value="InterPro"/>
</dbReference>
<organism evidence="5 6">
    <name type="scientific">Phenylobacterium glaciei</name>
    <dbReference type="NCBI Taxonomy" id="2803784"/>
    <lineage>
        <taxon>Bacteria</taxon>
        <taxon>Pseudomonadati</taxon>
        <taxon>Pseudomonadota</taxon>
        <taxon>Alphaproteobacteria</taxon>
        <taxon>Caulobacterales</taxon>
        <taxon>Caulobacteraceae</taxon>
        <taxon>Phenylobacterium</taxon>
    </lineage>
</organism>
<dbReference type="Proteomes" id="UP000622580">
    <property type="component" value="Unassembled WGS sequence"/>
</dbReference>
<name>A0A941D3M5_9CAUL</name>
<dbReference type="GO" id="GO:0009288">
    <property type="term" value="C:bacterial-type flagellum"/>
    <property type="evidence" value="ECO:0007669"/>
    <property type="project" value="UniProtKB-SubCell"/>
</dbReference>
<feature type="domain" description="Flagellin C-terminal" evidence="4">
    <location>
        <begin position="229"/>
        <end position="308"/>
    </location>
</feature>
<evidence type="ECO:0000313" key="5">
    <source>
        <dbReference type="EMBL" id="MBR7620744.1"/>
    </source>
</evidence>
<keyword evidence="5" id="KW-0966">Cell projection</keyword>
<accession>A0A941D3M5</accession>
<keyword evidence="3" id="KW-0975">Bacterial flagellum</keyword>
<sequence length="309" mass="32928">MNRVSSNGNYSAVLANIQAAQQRQMEAGARVATQKQGTDLKGYARNAEMLTAMKSIDARIGGYLEQSKLITDKLTTQDFALNQITSSADGTRETIAQALASGRADTLMQDIGGFFRNAVDGMNARYGGKYVFAGGQIDTLPVSATALGDLTDPSKTIPDFFHNDEFLTEAKVDDSTTVRTGLLADSLGTDLLTAFKDVQAFQEGSDGPFQGNLTDPQRAYLEGVLATWDSVHKNLVNDTAKNGMVQTRVESVKSDLNSRQISLAGMMGDITDADPAEAATALQQAGVAVQAAAQVFLSLQNSSLLNVLR</sequence>
<gene>
    <name evidence="5" type="ORF">JKL49_15225</name>
</gene>
<dbReference type="AlphaFoldDB" id="A0A941D3M5"/>
<dbReference type="PANTHER" id="PTHR42792">
    <property type="entry name" value="FLAGELLIN"/>
    <property type="match status" value="1"/>
</dbReference>
<proteinExistence type="inferred from homology"/>
<dbReference type="Gene3D" id="1.20.1330.10">
    <property type="entry name" value="f41 fragment of flagellin, N-terminal domain"/>
    <property type="match status" value="1"/>
</dbReference>
<protein>
    <submittedName>
        <fullName evidence="5">Flagellin</fullName>
    </submittedName>
</protein>